<sequence>MSRRDPAWGSSCLRGRGTAAFVSRKVAWGISSSDFPLGRVLQFAGDPRERGKRFPINVPTFVEEIAARRRGERSLSDNELNDVKKIGLSHGGTGKGSLLKLIAQTKMAYKLVKNTS</sequence>
<dbReference type="AlphaFoldDB" id="A0A7W6DFV8"/>
<comment type="caution">
    <text evidence="1">The sequence shown here is derived from an EMBL/GenBank/DDBJ whole genome shotgun (WGS) entry which is preliminary data.</text>
</comment>
<reference evidence="1 2" key="1">
    <citation type="submission" date="2020-08" db="EMBL/GenBank/DDBJ databases">
        <title>Genomic Encyclopedia of Type Strains, Phase IV (KMG-IV): sequencing the most valuable type-strain genomes for metagenomic binning, comparative biology and taxonomic classification.</title>
        <authorList>
            <person name="Goeker M."/>
        </authorList>
    </citation>
    <scope>NUCLEOTIDE SEQUENCE [LARGE SCALE GENOMIC DNA]</scope>
    <source>
        <strain evidence="1 2">DSM 100211</strain>
    </source>
</reference>
<keyword evidence="2" id="KW-1185">Reference proteome</keyword>
<name>A0A7W6DFV8_9HYPH</name>
<accession>A0A7W6DFV8</accession>
<dbReference type="Proteomes" id="UP000574761">
    <property type="component" value="Unassembled WGS sequence"/>
</dbReference>
<proteinExistence type="predicted"/>
<dbReference type="RefSeq" id="WP_183808040.1">
    <property type="nucleotide sequence ID" value="NZ_JACIEE010000013.1"/>
</dbReference>
<protein>
    <submittedName>
        <fullName evidence="1">Uncharacterized protein</fullName>
    </submittedName>
</protein>
<gene>
    <name evidence="1" type="ORF">GGQ64_005090</name>
</gene>
<evidence type="ECO:0000313" key="2">
    <source>
        <dbReference type="Proteomes" id="UP000574761"/>
    </source>
</evidence>
<organism evidence="1 2">
    <name type="scientific">Mycoplana azooxidifex</name>
    <dbReference type="NCBI Taxonomy" id="1636188"/>
    <lineage>
        <taxon>Bacteria</taxon>
        <taxon>Pseudomonadati</taxon>
        <taxon>Pseudomonadota</taxon>
        <taxon>Alphaproteobacteria</taxon>
        <taxon>Hyphomicrobiales</taxon>
        <taxon>Rhizobiaceae</taxon>
        <taxon>Mycoplana</taxon>
    </lineage>
</organism>
<evidence type="ECO:0000313" key="1">
    <source>
        <dbReference type="EMBL" id="MBB3979845.1"/>
    </source>
</evidence>
<dbReference type="EMBL" id="JACIEE010000013">
    <property type="protein sequence ID" value="MBB3979845.1"/>
    <property type="molecule type" value="Genomic_DNA"/>
</dbReference>